<feature type="region of interest" description="Disordered" evidence="1">
    <location>
        <begin position="129"/>
        <end position="156"/>
    </location>
</feature>
<sequence length="156" mass="16822">MLAADSVRHDPRYLHHALALGRFDSLVVRALHHRYLRSTPADWLRDLNLVAAAPQAFDGFAPEHVPAGDELPPCPACADPESGAEAHAEIRLLLASVWRLSAPSAAPPSGHADRRAVLGRASLEALCADYGRRPRPDQATTRTSTPSLPTAGSTRW</sequence>
<gene>
    <name evidence="2" type="ORF">FH965_36900</name>
</gene>
<dbReference type="AlphaFoldDB" id="A0A516RIG6"/>
<name>A0A516RIG6_STRST</name>
<reference evidence="2 3" key="1">
    <citation type="journal article" date="2019" name="J. Ind. Microbiol. Biotechnol.">
        <title>The complete genomic sequence of Streptomyces spectabilis NRRL-2792 and identification of secondary metabolite biosynthetic gene clusters.</title>
        <authorList>
            <person name="Sinha A."/>
            <person name="Phillips-Salemka S."/>
            <person name="Niraula T.A."/>
            <person name="Short K.A."/>
            <person name="Niraula N.P."/>
        </authorList>
    </citation>
    <scope>NUCLEOTIDE SEQUENCE [LARGE SCALE GENOMIC DNA]</scope>
    <source>
        <strain evidence="2 3">NRRL 2792</strain>
    </source>
</reference>
<accession>A0A516RIG6</accession>
<evidence type="ECO:0000256" key="1">
    <source>
        <dbReference type="SAM" id="MobiDB-lite"/>
    </source>
</evidence>
<dbReference type="RefSeq" id="WP_144322660.1">
    <property type="nucleotide sequence ID" value="NZ_CP040916.1"/>
</dbReference>
<organism evidence="2 3">
    <name type="scientific">Streptomyces spectabilis</name>
    <dbReference type="NCBI Taxonomy" id="68270"/>
    <lineage>
        <taxon>Bacteria</taxon>
        <taxon>Bacillati</taxon>
        <taxon>Actinomycetota</taxon>
        <taxon>Actinomycetes</taxon>
        <taxon>Kitasatosporales</taxon>
        <taxon>Streptomycetaceae</taxon>
        <taxon>Streptomyces</taxon>
    </lineage>
</organism>
<dbReference type="Proteomes" id="UP000316806">
    <property type="component" value="Chromosome"/>
</dbReference>
<evidence type="ECO:0000313" key="2">
    <source>
        <dbReference type="EMBL" id="QDQ15456.1"/>
    </source>
</evidence>
<dbReference type="EMBL" id="CP040916">
    <property type="protein sequence ID" value="QDQ15456.1"/>
    <property type="molecule type" value="Genomic_DNA"/>
</dbReference>
<protein>
    <submittedName>
        <fullName evidence="2">Uncharacterized protein</fullName>
    </submittedName>
</protein>
<evidence type="ECO:0000313" key="3">
    <source>
        <dbReference type="Proteomes" id="UP000316806"/>
    </source>
</evidence>
<proteinExistence type="predicted"/>
<feature type="compositionally biased region" description="Polar residues" evidence="1">
    <location>
        <begin position="138"/>
        <end position="156"/>
    </location>
</feature>